<dbReference type="GO" id="GO:0003941">
    <property type="term" value="F:L-serine ammonia-lyase activity"/>
    <property type="evidence" value="ECO:0007669"/>
    <property type="project" value="TreeGrafter"/>
</dbReference>
<reference evidence="5 6" key="1">
    <citation type="submission" date="2019-02" db="EMBL/GenBank/DDBJ databases">
        <authorList>
            <person name="Khodamoradi S."/>
            <person name="Hahnke R.L."/>
            <person name="Kaempfer P."/>
            <person name="Schumann P."/>
            <person name="Rohde M."/>
            <person name="Steinert M."/>
            <person name="Luzhetskyy A."/>
            <person name="Wink J."/>
            <person name="Ruckert C."/>
        </authorList>
    </citation>
    <scope>NUCLEOTIDE SEQUENCE [LARGE SCALE GENOMIC DNA]</scope>
    <source>
        <strain evidence="5 6">M2</strain>
    </source>
</reference>
<keyword evidence="3 5" id="KW-0456">Lyase</keyword>
<dbReference type="EMBL" id="CP036455">
    <property type="protein sequence ID" value="QBI52806.1"/>
    <property type="molecule type" value="Genomic_DNA"/>
</dbReference>
<dbReference type="GO" id="GO:0009097">
    <property type="term" value="P:isoleucine biosynthetic process"/>
    <property type="evidence" value="ECO:0007669"/>
    <property type="project" value="TreeGrafter"/>
</dbReference>
<proteinExistence type="predicted"/>
<dbReference type="InterPro" id="IPR036052">
    <property type="entry name" value="TrpB-like_PALP_sf"/>
</dbReference>
<evidence type="ECO:0000313" key="5">
    <source>
        <dbReference type="EMBL" id="QBI52806.1"/>
    </source>
</evidence>
<dbReference type="EC" id="4.2.1.-" evidence="5"/>
<dbReference type="GO" id="GO:0006565">
    <property type="term" value="P:L-serine catabolic process"/>
    <property type="evidence" value="ECO:0007669"/>
    <property type="project" value="TreeGrafter"/>
</dbReference>
<accession>A0A4P6PX36</accession>
<dbReference type="SUPFAM" id="SSF53686">
    <property type="entry name" value="Tryptophan synthase beta subunit-like PLP-dependent enzymes"/>
    <property type="match status" value="1"/>
</dbReference>
<protein>
    <submittedName>
        <fullName evidence="5">Phenylserine dehydratase</fullName>
        <ecNumber evidence="5">4.2.1.-</ecNumber>
    </submittedName>
</protein>
<dbReference type="KEGG" id="strr:EKD16_04995"/>
<evidence type="ECO:0000313" key="6">
    <source>
        <dbReference type="Proteomes" id="UP000292235"/>
    </source>
</evidence>
<dbReference type="OrthoDB" id="9811476at2"/>
<evidence type="ECO:0000256" key="2">
    <source>
        <dbReference type="ARBA" id="ARBA00022898"/>
    </source>
</evidence>
<dbReference type="AlphaFoldDB" id="A0A4P6PX36"/>
<keyword evidence="6" id="KW-1185">Reference proteome</keyword>
<keyword evidence="2" id="KW-0663">Pyridoxal phosphate</keyword>
<evidence type="ECO:0000256" key="1">
    <source>
        <dbReference type="ARBA" id="ARBA00001933"/>
    </source>
</evidence>
<name>A0A4P6PX36_9ACTN</name>
<sequence>MSIDTLRSARIETASRTVDPVFLNTPQIFDHSLSRSLAREVLLKVETLNPVRSFKGRGADFLLRDTDEKRALVCASAGNFGQAVAYAGRGRGLPVHVFAAETANPRKIARMRELGARVVVGGADFDAAKQAAAEYADGREDCVYVEDGYQPQIAEGAGTIGVEIAPLELDAVVLPVGNGALISGVGRWLKDYSPDTKVVGVCSAGAPAMAHSWRSGMPVSTERVDTAADGLAVRVPVPAAVEWMGAVVDDVVLVDDEELYTALRLLRDTLGLIVEPSAAAGVAAIAARDLPGARVGTVLTGSNFAPDLSGSL</sequence>
<evidence type="ECO:0000259" key="4">
    <source>
        <dbReference type="Pfam" id="PF00291"/>
    </source>
</evidence>
<dbReference type="Gene3D" id="3.40.50.1100">
    <property type="match status" value="2"/>
</dbReference>
<dbReference type="Proteomes" id="UP000292235">
    <property type="component" value="Chromosome"/>
</dbReference>
<evidence type="ECO:0000256" key="3">
    <source>
        <dbReference type="ARBA" id="ARBA00023239"/>
    </source>
</evidence>
<feature type="domain" description="Tryptophan synthase beta chain-like PALP" evidence="4">
    <location>
        <begin position="22"/>
        <end position="301"/>
    </location>
</feature>
<dbReference type="PANTHER" id="PTHR48078">
    <property type="entry name" value="THREONINE DEHYDRATASE, MITOCHONDRIAL-RELATED"/>
    <property type="match status" value="1"/>
</dbReference>
<dbReference type="Pfam" id="PF00291">
    <property type="entry name" value="PALP"/>
    <property type="match status" value="1"/>
</dbReference>
<gene>
    <name evidence="5" type="primary">psdht1</name>
    <name evidence="5" type="ORF">EKD16_04995</name>
</gene>
<dbReference type="InterPro" id="IPR001926">
    <property type="entry name" value="TrpB-like_PALP"/>
</dbReference>
<organism evidence="5 6">
    <name type="scientific">Streptomonospora litoralis</name>
    <dbReference type="NCBI Taxonomy" id="2498135"/>
    <lineage>
        <taxon>Bacteria</taxon>
        <taxon>Bacillati</taxon>
        <taxon>Actinomycetota</taxon>
        <taxon>Actinomycetes</taxon>
        <taxon>Streptosporangiales</taxon>
        <taxon>Nocardiopsidaceae</taxon>
        <taxon>Streptomonospora</taxon>
    </lineage>
</organism>
<dbReference type="InterPro" id="IPR050147">
    <property type="entry name" value="Ser/Thr_Dehydratase"/>
</dbReference>
<dbReference type="RefSeq" id="WP_131097289.1">
    <property type="nucleotide sequence ID" value="NZ_CP036455.1"/>
</dbReference>
<comment type="cofactor">
    <cofactor evidence="1">
        <name>pyridoxal 5'-phosphate</name>
        <dbReference type="ChEBI" id="CHEBI:597326"/>
    </cofactor>
</comment>